<comment type="similarity">
    <text evidence="1">Belongs to the helicase family. RecQ subfamily.</text>
</comment>
<feature type="domain" description="Helicase ATP-binding" evidence="6">
    <location>
        <begin position="59"/>
        <end position="204"/>
    </location>
</feature>
<keyword evidence="3" id="KW-0067">ATP-binding</keyword>
<evidence type="ECO:0000259" key="6">
    <source>
        <dbReference type="PROSITE" id="PS51192"/>
    </source>
</evidence>
<dbReference type="EC" id="5.6.2.4" evidence="5"/>
<dbReference type="AlphaFoldDB" id="A0A9P6HJF1"/>
<dbReference type="SMART" id="SM00487">
    <property type="entry name" value="DEXDc"/>
    <property type="match status" value="1"/>
</dbReference>
<accession>A0A9P6HJF1</accession>
<dbReference type="GO" id="GO:0009378">
    <property type="term" value="F:four-way junction helicase activity"/>
    <property type="evidence" value="ECO:0007669"/>
    <property type="project" value="TreeGrafter"/>
</dbReference>
<dbReference type="GO" id="GO:0000724">
    <property type="term" value="P:double-strand break repair via homologous recombination"/>
    <property type="evidence" value="ECO:0007669"/>
    <property type="project" value="TreeGrafter"/>
</dbReference>
<dbReference type="InterPro" id="IPR001650">
    <property type="entry name" value="Helicase_C-like"/>
</dbReference>
<dbReference type="PROSITE" id="PS51192">
    <property type="entry name" value="HELICASE_ATP_BIND_1"/>
    <property type="match status" value="1"/>
</dbReference>
<reference evidence="8" key="2">
    <citation type="submission" date="2020-11" db="EMBL/GenBank/DDBJ databases">
        <authorList>
            <consortium name="DOE Joint Genome Institute"/>
            <person name="Kuo A."/>
            <person name="Miyauchi S."/>
            <person name="Kiss E."/>
            <person name="Drula E."/>
            <person name="Kohler A."/>
            <person name="Sanchez-Garcia M."/>
            <person name="Andreopoulos B."/>
            <person name="Barry K.W."/>
            <person name="Bonito G."/>
            <person name="Buee M."/>
            <person name="Carver A."/>
            <person name="Chen C."/>
            <person name="Cichocki N."/>
            <person name="Clum A."/>
            <person name="Culley D."/>
            <person name="Crous P.W."/>
            <person name="Fauchery L."/>
            <person name="Girlanda M."/>
            <person name="Hayes R."/>
            <person name="Keri Z."/>
            <person name="Labutti K."/>
            <person name="Lipzen A."/>
            <person name="Lombard V."/>
            <person name="Magnuson J."/>
            <person name="Maillard F."/>
            <person name="Morin E."/>
            <person name="Murat C."/>
            <person name="Nolan M."/>
            <person name="Ohm R."/>
            <person name="Pangilinan J."/>
            <person name="Pereira M."/>
            <person name="Perotto S."/>
            <person name="Peter M."/>
            <person name="Riley R."/>
            <person name="Sitrit Y."/>
            <person name="Stielow B."/>
            <person name="Szollosi G."/>
            <person name="Zifcakova L."/>
            <person name="Stursova M."/>
            <person name="Spatafora J.W."/>
            <person name="Tedersoo L."/>
            <person name="Vaario L.-M."/>
            <person name="Yamada A."/>
            <person name="Yan M."/>
            <person name="Wang P."/>
            <person name="Xu J."/>
            <person name="Bruns T."/>
            <person name="Baldrian P."/>
            <person name="Vilgalys R."/>
            <person name="Henrissat B."/>
            <person name="Grigoriev I.V."/>
            <person name="Hibbett D."/>
            <person name="Nagy L.G."/>
            <person name="Martin F.M."/>
        </authorList>
    </citation>
    <scope>NUCLEOTIDE SEQUENCE</scope>
    <source>
        <strain evidence="8">UH-Tt-Lm1</strain>
    </source>
</reference>
<keyword evidence="9" id="KW-1185">Reference proteome</keyword>
<dbReference type="OrthoDB" id="2499463at2759"/>
<evidence type="ECO:0000313" key="8">
    <source>
        <dbReference type="EMBL" id="KAF9787415.1"/>
    </source>
</evidence>
<dbReference type="PROSITE" id="PS51194">
    <property type="entry name" value="HELICASE_CTER"/>
    <property type="match status" value="1"/>
</dbReference>
<dbReference type="GO" id="GO:0043138">
    <property type="term" value="F:3'-5' DNA helicase activity"/>
    <property type="evidence" value="ECO:0007669"/>
    <property type="project" value="UniProtKB-EC"/>
</dbReference>
<dbReference type="GO" id="GO:0016787">
    <property type="term" value="F:hydrolase activity"/>
    <property type="evidence" value="ECO:0007669"/>
    <property type="project" value="UniProtKB-KW"/>
</dbReference>
<protein>
    <recommendedName>
        <fullName evidence="5">DNA 3'-5' helicase</fullName>
        <ecNumber evidence="5">5.6.2.4</ecNumber>
    </recommendedName>
</protein>
<dbReference type="PANTHER" id="PTHR13710:SF154">
    <property type="entry name" value="RECQ HELICASE, PUTATIVE (AFU_ORTHOLOGUE AFUA_6G14720)-RELATED"/>
    <property type="match status" value="1"/>
</dbReference>
<organism evidence="8 9">
    <name type="scientific">Thelephora terrestris</name>
    <dbReference type="NCBI Taxonomy" id="56493"/>
    <lineage>
        <taxon>Eukaryota</taxon>
        <taxon>Fungi</taxon>
        <taxon>Dikarya</taxon>
        <taxon>Basidiomycota</taxon>
        <taxon>Agaricomycotina</taxon>
        <taxon>Agaricomycetes</taxon>
        <taxon>Thelephorales</taxon>
        <taxon>Thelephoraceae</taxon>
        <taxon>Thelephora</taxon>
    </lineage>
</organism>
<dbReference type="Pfam" id="PF00270">
    <property type="entry name" value="DEAD"/>
    <property type="match status" value="2"/>
</dbReference>
<sequence length="439" mass="49740">MRRHQESHEAANQRNLDLLEQARKSREGYDGENTREAFRAAVKAAFNGNEPRKFQLDVAEAMTLGLDSTVIAGTGSGKTLPWAIPLLLDENKNKVVLVISPLKALQKEHRRYRVLLASPEMCFVNVEFSKLLRDATWSKHTMFVVIDEAHCITQWGREFRTQYSTLNKLRSYFAPQTPLLLTSATLPPQTLSDIRDSLEVQDDRSFDLNLGNDRSNITPIVWPMKGGKDDFGSLNFVLSGGDIRRTVIYFNEKETARKACEYLQSLVPTKQSQIDFVHSSRCSGPQKRVLKQFQAGEINILCATEVVGMGTDLKNVTLVVQYMVPSSLSVWVQRAGRAGRSGLPSCAVLLYEPSVVQRVNTQDDEDDDVEEAEQEWSGDDFKKRNVEDSLRAYVMEEECRRALTDKYFDNPPRDKTGTSRVTFVKCVFELLFSLFSSML</sequence>
<evidence type="ECO:0000256" key="2">
    <source>
        <dbReference type="ARBA" id="ARBA00022741"/>
    </source>
</evidence>
<evidence type="ECO:0000256" key="1">
    <source>
        <dbReference type="ARBA" id="ARBA00005446"/>
    </source>
</evidence>
<name>A0A9P6HJF1_9AGAM</name>
<comment type="caution">
    <text evidence="8">The sequence shown here is derived from an EMBL/GenBank/DDBJ whole genome shotgun (WGS) entry which is preliminary data.</text>
</comment>
<evidence type="ECO:0000256" key="4">
    <source>
        <dbReference type="ARBA" id="ARBA00034617"/>
    </source>
</evidence>
<feature type="domain" description="Helicase C-terminal" evidence="7">
    <location>
        <begin position="235"/>
        <end position="377"/>
    </location>
</feature>
<keyword evidence="8" id="KW-0378">Hydrolase</keyword>
<dbReference type="GO" id="GO:0005524">
    <property type="term" value="F:ATP binding"/>
    <property type="evidence" value="ECO:0007669"/>
    <property type="project" value="UniProtKB-KW"/>
</dbReference>
<evidence type="ECO:0000256" key="5">
    <source>
        <dbReference type="ARBA" id="ARBA00034808"/>
    </source>
</evidence>
<keyword evidence="2" id="KW-0547">Nucleotide-binding</keyword>
<evidence type="ECO:0000256" key="3">
    <source>
        <dbReference type="ARBA" id="ARBA00022840"/>
    </source>
</evidence>
<dbReference type="PANTHER" id="PTHR13710">
    <property type="entry name" value="DNA HELICASE RECQ FAMILY MEMBER"/>
    <property type="match status" value="1"/>
</dbReference>
<gene>
    <name evidence="8" type="ORF">BJ322DRAFT_1003190</name>
</gene>
<evidence type="ECO:0000259" key="7">
    <source>
        <dbReference type="PROSITE" id="PS51194"/>
    </source>
</evidence>
<dbReference type="GO" id="GO:0003676">
    <property type="term" value="F:nucleic acid binding"/>
    <property type="evidence" value="ECO:0007669"/>
    <property type="project" value="InterPro"/>
</dbReference>
<dbReference type="SMART" id="SM00490">
    <property type="entry name" value="HELICc"/>
    <property type="match status" value="1"/>
</dbReference>
<dbReference type="GO" id="GO:0005694">
    <property type="term" value="C:chromosome"/>
    <property type="evidence" value="ECO:0007669"/>
    <property type="project" value="TreeGrafter"/>
</dbReference>
<evidence type="ECO:0000313" key="9">
    <source>
        <dbReference type="Proteomes" id="UP000736335"/>
    </source>
</evidence>
<dbReference type="Gene3D" id="3.40.50.300">
    <property type="entry name" value="P-loop containing nucleotide triphosphate hydrolases"/>
    <property type="match status" value="3"/>
</dbReference>
<dbReference type="Pfam" id="PF00271">
    <property type="entry name" value="Helicase_C"/>
    <property type="match status" value="1"/>
</dbReference>
<dbReference type="InterPro" id="IPR014001">
    <property type="entry name" value="Helicase_ATP-bd"/>
</dbReference>
<dbReference type="InterPro" id="IPR027417">
    <property type="entry name" value="P-loop_NTPase"/>
</dbReference>
<dbReference type="InterPro" id="IPR011545">
    <property type="entry name" value="DEAD/DEAH_box_helicase_dom"/>
</dbReference>
<comment type="catalytic activity">
    <reaction evidence="4">
        <text>Couples ATP hydrolysis with the unwinding of duplex DNA by translocating in the 3'-5' direction.</text>
        <dbReference type="EC" id="5.6.2.4"/>
    </reaction>
</comment>
<dbReference type="GO" id="GO:0005737">
    <property type="term" value="C:cytoplasm"/>
    <property type="evidence" value="ECO:0007669"/>
    <property type="project" value="TreeGrafter"/>
</dbReference>
<dbReference type="Proteomes" id="UP000736335">
    <property type="component" value="Unassembled WGS sequence"/>
</dbReference>
<dbReference type="SUPFAM" id="SSF52540">
    <property type="entry name" value="P-loop containing nucleoside triphosphate hydrolases"/>
    <property type="match status" value="1"/>
</dbReference>
<dbReference type="EMBL" id="WIUZ02000005">
    <property type="protein sequence ID" value="KAF9787415.1"/>
    <property type="molecule type" value="Genomic_DNA"/>
</dbReference>
<proteinExistence type="inferred from homology"/>
<reference evidence="8" key="1">
    <citation type="journal article" date="2020" name="Nat. Commun.">
        <title>Large-scale genome sequencing of mycorrhizal fungi provides insights into the early evolution of symbiotic traits.</title>
        <authorList>
            <person name="Miyauchi S."/>
            <person name="Kiss E."/>
            <person name="Kuo A."/>
            <person name="Drula E."/>
            <person name="Kohler A."/>
            <person name="Sanchez-Garcia M."/>
            <person name="Morin E."/>
            <person name="Andreopoulos B."/>
            <person name="Barry K.W."/>
            <person name="Bonito G."/>
            <person name="Buee M."/>
            <person name="Carver A."/>
            <person name="Chen C."/>
            <person name="Cichocki N."/>
            <person name="Clum A."/>
            <person name="Culley D."/>
            <person name="Crous P.W."/>
            <person name="Fauchery L."/>
            <person name="Girlanda M."/>
            <person name="Hayes R.D."/>
            <person name="Keri Z."/>
            <person name="LaButti K."/>
            <person name="Lipzen A."/>
            <person name="Lombard V."/>
            <person name="Magnuson J."/>
            <person name="Maillard F."/>
            <person name="Murat C."/>
            <person name="Nolan M."/>
            <person name="Ohm R.A."/>
            <person name="Pangilinan J."/>
            <person name="Pereira M.F."/>
            <person name="Perotto S."/>
            <person name="Peter M."/>
            <person name="Pfister S."/>
            <person name="Riley R."/>
            <person name="Sitrit Y."/>
            <person name="Stielow J.B."/>
            <person name="Szollosi G."/>
            <person name="Zifcakova L."/>
            <person name="Stursova M."/>
            <person name="Spatafora J.W."/>
            <person name="Tedersoo L."/>
            <person name="Vaario L.M."/>
            <person name="Yamada A."/>
            <person name="Yan M."/>
            <person name="Wang P."/>
            <person name="Xu J."/>
            <person name="Bruns T."/>
            <person name="Baldrian P."/>
            <person name="Vilgalys R."/>
            <person name="Dunand C."/>
            <person name="Henrissat B."/>
            <person name="Grigoriev I.V."/>
            <person name="Hibbett D."/>
            <person name="Nagy L.G."/>
            <person name="Martin F.M."/>
        </authorList>
    </citation>
    <scope>NUCLEOTIDE SEQUENCE</scope>
    <source>
        <strain evidence="8">UH-Tt-Lm1</strain>
    </source>
</reference>